<sequence length="126" mass="13440">MNHEIKEPIGSLRISKDVLATIAANATKEIEGVAGIAPFTTNIKNWITKKQSAVPVPVFISLHDDIAVIDINVVLLEGANIPAVCRNIQVAVKEAVQSMTSINVSKVNVTVADIRFHGEKGANTAD</sequence>
<evidence type="ECO:0000256" key="1">
    <source>
        <dbReference type="ARBA" id="ARBA00005721"/>
    </source>
</evidence>
<dbReference type="PANTHER" id="PTHR34297:SF1">
    <property type="entry name" value="ASP23_GLS24 FAMILY ENVELOPE STRESS RESPONSE PROTEIN"/>
    <property type="match status" value="1"/>
</dbReference>
<dbReference type="Pfam" id="PF03780">
    <property type="entry name" value="Asp23"/>
    <property type="match status" value="1"/>
</dbReference>
<dbReference type="PANTHER" id="PTHR34297">
    <property type="entry name" value="HYPOTHETICAL CYTOSOLIC PROTEIN-RELATED"/>
    <property type="match status" value="1"/>
</dbReference>
<protein>
    <submittedName>
        <fullName evidence="2">Asp23/Gls24 family envelope stress response protein</fullName>
    </submittedName>
</protein>
<accession>A0ABS2GM50</accession>
<evidence type="ECO:0000313" key="3">
    <source>
        <dbReference type="Proteomes" id="UP000724149"/>
    </source>
</evidence>
<proteinExistence type="inferred from homology"/>
<dbReference type="RefSeq" id="WP_177502934.1">
    <property type="nucleotide sequence ID" value="NZ_JACSNR010000007.1"/>
</dbReference>
<organism evidence="2 3">
    <name type="scientific">Hydrogenoanaerobacterium saccharovorans</name>
    <dbReference type="NCBI Taxonomy" id="474960"/>
    <lineage>
        <taxon>Bacteria</taxon>
        <taxon>Bacillati</taxon>
        <taxon>Bacillota</taxon>
        <taxon>Clostridia</taxon>
        <taxon>Eubacteriales</taxon>
        <taxon>Oscillospiraceae</taxon>
        <taxon>Hydrogenoanaerobacterium</taxon>
    </lineage>
</organism>
<name>A0ABS2GM50_9FIRM</name>
<evidence type="ECO:0000313" key="2">
    <source>
        <dbReference type="EMBL" id="MBM6923560.1"/>
    </source>
</evidence>
<dbReference type="EMBL" id="JACSNR010000007">
    <property type="protein sequence ID" value="MBM6923560.1"/>
    <property type="molecule type" value="Genomic_DNA"/>
</dbReference>
<comment type="similarity">
    <text evidence="1">Belongs to the asp23 family.</text>
</comment>
<reference evidence="2 3" key="1">
    <citation type="journal article" date="2021" name="Sci. Rep.">
        <title>The distribution of antibiotic resistance genes in chicken gut microbiota commensals.</title>
        <authorList>
            <person name="Juricova H."/>
            <person name="Matiasovicova J."/>
            <person name="Kubasova T."/>
            <person name="Cejkova D."/>
            <person name="Rychlik I."/>
        </authorList>
    </citation>
    <scope>NUCLEOTIDE SEQUENCE [LARGE SCALE GENOMIC DNA]</scope>
    <source>
        <strain evidence="2 3">An564</strain>
    </source>
</reference>
<dbReference type="InterPro" id="IPR005531">
    <property type="entry name" value="Asp23"/>
</dbReference>
<dbReference type="Proteomes" id="UP000724149">
    <property type="component" value="Unassembled WGS sequence"/>
</dbReference>
<keyword evidence="3" id="KW-1185">Reference proteome</keyword>
<comment type="caution">
    <text evidence="2">The sequence shown here is derived from an EMBL/GenBank/DDBJ whole genome shotgun (WGS) entry which is preliminary data.</text>
</comment>
<gene>
    <name evidence="2" type="ORF">H9X81_07645</name>
</gene>